<evidence type="ECO:0000313" key="8">
    <source>
        <dbReference type="EnsemblMetazoa" id="LLOJ007699-PA"/>
    </source>
</evidence>
<dbReference type="EnsemblMetazoa" id="LLOJ007699-RA">
    <property type="protein sequence ID" value="LLOJ007699-PA"/>
    <property type="gene ID" value="LLOJ007699"/>
</dbReference>
<accession>A0A1B0CS50</accession>
<evidence type="ECO:0000256" key="6">
    <source>
        <dbReference type="ARBA" id="ARBA00023274"/>
    </source>
</evidence>
<dbReference type="EMBL" id="AJWK01025642">
    <property type="status" value="NOT_ANNOTATED_CDS"/>
    <property type="molecule type" value="Genomic_DNA"/>
</dbReference>
<comment type="similarity">
    <text evidence="2 7">Belongs to the bacterial ribosomal protein bL35 family.</text>
</comment>
<dbReference type="PANTHER" id="PTHR15909">
    <property type="entry name" value="39S RIBOSOMAL PROTEIN L35, MITOCHONDRIAL"/>
    <property type="match status" value="1"/>
</dbReference>
<dbReference type="GO" id="GO:0005840">
    <property type="term" value="C:ribosome"/>
    <property type="evidence" value="ECO:0007669"/>
    <property type="project" value="UniProtKB-KW"/>
</dbReference>
<dbReference type="Pfam" id="PF01632">
    <property type="entry name" value="Ribosomal_L35p"/>
    <property type="match status" value="1"/>
</dbReference>
<dbReference type="InterPro" id="IPR037229">
    <property type="entry name" value="Ribosomal_bL35_sf"/>
</dbReference>
<dbReference type="GO" id="GO:0005739">
    <property type="term" value="C:mitochondrion"/>
    <property type="evidence" value="ECO:0007669"/>
    <property type="project" value="UniProtKB-SubCell"/>
</dbReference>
<dbReference type="PRINTS" id="PR00064">
    <property type="entry name" value="RIBOSOMALL35"/>
</dbReference>
<dbReference type="VEuPathDB" id="VectorBase:LLONM1_011224"/>
<dbReference type="Proteomes" id="UP000092461">
    <property type="component" value="Unassembled WGS sequence"/>
</dbReference>
<dbReference type="AlphaFoldDB" id="A0A1B0CS50"/>
<evidence type="ECO:0000256" key="7">
    <source>
        <dbReference type="RuleBase" id="RU000568"/>
    </source>
</evidence>
<comment type="subcellular location">
    <subcellularLocation>
        <location evidence="1">Mitochondrion</location>
    </subcellularLocation>
</comment>
<dbReference type="GO" id="GO:0003735">
    <property type="term" value="F:structural constituent of ribosome"/>
    <property type="evidence" value="ECO:0007669"/>
    <property type="project" value="InterPro"/>
</dbReference>
<dbReference type="Gene3D" id="4.10.410.60">
    <property type="match status" value="1"/>
</dbReference>
<dbReference type="InterPro" id="IPR001706">
    <property type="entry name" value="Ribosomal_bL35"/>
</dbReference>
<keyword evidence="4 7" id="KW-0689">Ribosomal protein</keyword>
<reference evidence="8" key="1">
    <citation type="submission" date="2020-05" db="UniProtKB">
        <authorList>
            <consortium name="EnsemblMetazoa"/>
        </authorList>
    </citation>
    <scope>IDENTIFICATION</scope>
    <source>
        <strain evidence="8">Jacobina</strain>
    </source>
</reference>
<dbReference type="GO" id="GO:1990904">
    <property type="term" value="C:ribonucleoprotein complex"/>
    <property type="evidence" value="ECO:0007669"/>
    <property type="project" value="UniProtKB-KW"/>
</dbReference>
<evidence type="ECO:0000256" key="2">
    <source>
        <dbReference type="ARBA" id="ARBA00006598"/>
    </source>
</evidence>
<evidence type="ECO:0000256" key="3">
    <source>
        <dbReference type="ARBA" id="ARBA00022946"/>
    </source>
</evidence>
<organism evidence="8 9">
    <name type="scientific">Lutzomyia longipalpis</name>
    <name type="common">Sand fly</name>
    <dbReference type="NCBI Taxonomy" id="7200"/>
    <lineage>
        <taxon>Eukaryota</taxon>
        <taxon>Metazoa</taxon>
        <taxon>Ecdysozoa</taxon>
        <taxon>Arthropoda</taxon>
        <taxon>Hexapoda</taxon>
        <taxon>Insecta</taxon>
        <taxon>Pterygota</taxon>
        <taxon>Neoptera</taxon>
        <taxon>Endopterygota</taxon>
        <taxon>Diptera</taxon>
        <taxon>Nematocera</taxon>
        <taxon>Psychodoidea</taxon>
        <taxon>Psychodidae</taxon>
        <taxon>Lutzomyia</taxon>
        <taxon>Lutzomyia</taxon>
    </lineage>
</organism>
<evidence type="ECO:0000256" key="1">
    <source>
        <dbReference type="ARBA" id="ARBA00004173"/>
    </source>
</evidence>
<dbReference type="VEuPathDB" id="VectorBase:LLOJ007699"/>
<keyword evidence="6 7" id="KW-0687">Ribonucleoprotein</keyword>
<sequence>MLRLATNIAYRWSATLCRMNAKAVTAECPKVLHRNLSSCYIQAHYQPQPQISCGLSCNPRILDIARSVPAIHQQSRGVTKFSMHSGKRKSVKAVLKRFQRLDWGIWIRTRTGRFKHLWRKTSSRKRRLQKHVFVNSTQAWMLDKMVTKFWRTPKYYVDDPYRPYHSREEFFYTKKKTDHF</sequence>
<evidence type="ECO:0000256" key="4">
    <source>
        <dbReference type="ARBA" id="ARBA00022980"/>
    </source>
</evidence>
<evidence type="ECO:0000256" key="5">
    <source>
        <dbReference type="ARBA" id="ARBA00023128"/>
    </source>
</evidence>
<dbReference type="PANTHER" id="PTHR15909:SF0">
    <property type="entry name" value="LARGE RIBOSOMAL SUBUNIT PROTEIN BL35M"/>
    <property type="match status" value="1"/>
</dbReference>
<evidence type="ECO:0000313" key="9">
    <source>
        <dbReference type="Proteomes" id="UP000092461"/>
    </source>
</evidence>
<protein>
    <recommendedName>
        <fullName evidence="7">50S ribosomal protein L35</fullName>
    </recommendedName>
</protein>
<dbReference type="GO" id="GO:0006412">
    <property type="term" value="P:translation"/>
    <property type="evidence" value="ECO:0007669"/>
    <property type="project" value="InterPro"/>
</dbReference>
<name>A0A1B0CS50_LUTLO</name>
<dbReference type="SUPFAM" id="SSF143034">
    <property type="entry name" value="L35p-like"/>
    <property type="match status" value="1"/>
</dbReference>
<dbReference type="InterPro" id="IPR021137">
    <property type="entry name" value="Ribosomal_bL35-like"/>
</dbReference>
<keyword evidence="3" id="KW-0809">Transit peptide</keyword>
<dbReference type="InterPro" id="IPR019338">
    <property type="entry name" value="Ribosomal_bL35m"/>
</dbReference>
<keyword evidence="9" id="KW-1185">Reference proteome</keyword>
<keyword evidence="5" id="KW-0496">Mitochondrion</keyword>
<proteinExistence type="inferred from homology"/>